<name>A0A2W4VSU5_9CYAN</name>
<dbReference type="InterPro" id="IPR029024">
    <property type="entry name" value="TerB-like"/>
</dbReference>
<dbReference type="AlphaFoldDB" id="A0A2W4VSU5"/>
<organism evidence="1 2">
    <name type="scientific">Shackletoniella antarctica</name>
    <dbReference type="NCBI Taxonomy" id="268115"/>
    <lineage>
        <taxon>Bacteria</taxon>
        <taxon>Bacillati</taxon>
        <taxon>Cyanobacteriota</taxon>
        <taxon>Cyanophyceae</taxon>
        <taxon>Oculatellales</taxon>
        <taxon>Oculatellaceae</taxon>
        <taxon>Shackletoniella</taxon>
    </lineage>
</organism>
<dbReference type="SUPFAM" id="SSF158682">
    <property type="entry name" value="TerB-like"/>
    <property type="match status" value="1"/>
</dbReference>
<dbReference type="EMBL" id="QBMN01000165">
    <property type="protein sequence ID" value="PZO35532.1"/>
    <property type="molecule type" value="Genomic_DNA"/>
</dbReference>
<accession>A0A2W4VSU5</accession>
<dbReference type="Proteomes" id="UP000249081">
    <property type="component" value="Unassembled WGS sequence"/>
</dbReference>
<reference evidence="2" key="1">
    <citation type="submission" date="2018-04" db="EMBL/GenBank/DDBJ databases">
        <authorList>
            <person name="Cornet L."/>
        </authorList>
    </citation>
    <scope>NUCLEOTIDE SEQUENCE [LARGE SCALE GENOMIC DNA]</scope>
</reference>
<evidence type="ECO:0000313" key="2">
    <source>
        <dbReference type="Proteomes" id="UP000249081"/>
    </source>
</evidence>
<comment type="caution">
    <text evidence="1">The sequence shown here is derived from an EMBL/GenBank/DDBJ whole genome shotgun (WGS) entry which is preliminary data.</text>
</comment>
<reference evidence="1 2" key="2">
    <citation type="submission" date="2018-06" db="EMBL/GenBank/DDBJ databases">
        <title>Metagenomic assembly of (sub)arctic Cyanobacteria and their associated microbiome from non-axenic cultures.</title>
        <authorList>
            <person name="Baurain D."/>
        </authorList>
    </citation>
    <scope>NUCLEOTIDE SEQUENCE [LARGE SCALE GENOMIC DNA]</scope>
    <source>
        <strain evidence="1">ULC041bin1</strain>
    </source>
</reference>
<sequence length="67" mass="7532">MSSLPLQPDCPITELVSQFIQARTISQAQYQELTALVLADGTVDESERRQVNRLFDAIQNGRVKILD</sequence>
<evidence type="ECO:0000313" key="1">
    <source>
        <dbReference type="EMBL" id="PZO35532.1"/>
    </source>
</evidence>
<proteinExistence type="predicted"/>
<protein>
    <submittedName>
        <fullName evidence="1">Uncharacterized protein</fullName>
    </submittedName>
</protein>
<gene>
    <name evidence="1" type="ORF">DCF17_18565</name>
</gene>